<name>A0A4Z1GXI3_9HELO</name>
<dbReference type="AlphaFoldDB" id="A0A4Z1GXI3"/>
<reference evidence="1 2" key="1">
    <citation type="submission" date="2017-12" db="EMBL/GenBank/DDBJ databases">
        <title>Comparative genomics of Botrytis spp.</title>
        <authorList>
            <person name="Valero-Jimenez C.A."/>
            <person name="Tapia P."/>
            <person name="Veloso J."/>
            <person name="Silva-Moreno E."/>
            <person name="Staats M."/>
            <person name="Valdes J.H."/>
            <person name="Van Kan J.A.L."/>
        </authorList>
    </citation>
    <scope>NUCLEOTIDE SEQUENCE [LARGE SCALE GENOMIC DNA]</scope>
    <source>
        <strain evidence="1 2">Bh0001</strain>
    </source>
</reference>
<accession>A0A4Z1GXI3</accession>
<gene>
    <name evidence="1" type="ORF">BHYA_0047g00340</name>
</gene>
<dbReference type="Proteomes" id="UP000297814">
    <property type="component" value="Unassembled WGS sequence"/>
</dbReference>
<protein>
    <submittedName>
        <fullName evidence="1">Uncharacterized protein</fullName>
    </submittedName>
</protein>
<comment type="caution">
    <text evidence="1">The sequence shown here is derived from an EMBL/GenBank/DDBJ whole genome shotgun (WGS) entry which is preliminary data.</text>
</comment>
<evidence type="ECO:0000313" key="2">
    <source>
        <dbReference type="Proteomes" id="UP000297814"/>
    </source>
</evidence>
<keyword evidence="2" id="KW-1185">Reference proteome</keyword>
<sequence length="101" mass="11122">MELTVVSIKSPDQTLKLNYPPDYWKQFSQIRTINTPALAVKKTFEKDSVTKLLNELVCELGTLIDAALDGAEYSLVCGGITQDLGLVTKPREELDAVVGHD</sequence>
<dbReference type="EMBL" id="PQXK01000047">
    <property type="protein sequence ID" value="TGO39830.1"/>
    <property type="molecule type" value="Genomic_DNA"/>
</dbReference>
<proteinExistence type="predicted"/>
<evidence type="ECO:0000313" key="1">
    <source>
        <dbReference type="EMBL" id="TGO39830.1"/>
    </source>
</evidence>
<organism evidence="1 2">
    <name type="scientific">Botrytis hyacinthi</name>
    <dbReference type="NCBI Taxonomy" id="278943"/>
    <lineage>
        <taxon>Eukaryota</taxon>
        <taxon>Fungi</taxon>
        <taxon>Dikarya</taxon>
        <taxon>Ascomycota</taxon>
        <taxon>Pezizomycotina</taxon>
        <taxon>Leotiomycetes</taxon>
        <taxon>Helotiales</taxon>
        <taxon>Sclerotiniaceae</taxon>
        <taxon>Botrytis</taxon>
    </lineage>
</organism>